<evidence type="ECO:0000313" key="2">
    <source>
        <dbReference type="Proteomes" id="UP001199919"/>
    </source>
</evidence>
<gene>
    <name evidence="1" type="ORF">LT679_05015</name>
</gene>
<evidence type="ECO:0000313" key="1">
    <source>
        <dbReference type="EMBL" id="MCD8739952.1"/>
    </source>
</evidence>
<keyword evidence="2" id="KW-1185">Reference proteome</keyword>
<proteinExistence type="predicted"/>
<dbReference type="EMBL" id="JAJPWV010000002">
    <property type="protein sequence ID" value="MCD8739952.1"/>
    <property type="molecule type" value="Genomic_DNA"/>
</dbReference>
<protein>
    <submittedName>
        <fullName evidence="1">Uncharacterized protein</fullName>
    </submittedName>
</protein>
<comment type="caution">
    <text evidence="1">The sequence shown here is derived from an EMBL/GenBank/DDBJ whole genome shotgun (WGS) entry which is preliminary data.</text>
</comment>
<accession>A0ABS8U275</accession>
<organism evidence="1 2">
    <name type="scientific">Mucilaginibacter roseus</name>
    <dbReference type="NCBI Taxonomy" id="1528868"/>
    <lineage>
        <taxon>Bacteria</taxon>
        <taxon>Pseudomonadati</taxon>
        <taxon>Bacteroidota</taxon>
        <taxon>Sphingobacteriia</taxon>
        <taxon>Sphingobacteriales</taxon>
        <taxon>Sphingobacteriaceae</taxon>
        <taxon>Mucilaginibacter</taxon>
    </lineage>
</organism>
<dbReference type="RefSeq" id="WP_232176134.1">
    <property type="nucleotide sequence ID" value="NZ_JAJPWV010000002.1"/>
</dbReference>
<dbReference type="Proteomes" id="UP001199919">
    <property type="component" value="Unassembled WGS sequence"/>
</dbReference>
<reference evidence="1 2" key="1">
    <citation type="submission" date="2021-12" db="EMBL/GenBank/DDBJ databases">
        <title>Mucilaginibacter roseus genome.</title>
        <authorList>
            <person name="Ferreira J.R."/>
            <person name="Newman J.D."/>
        </authorList>
    </citation>
    <scope>NUCLEOTIDE SEQUENCE [LARGE SCALE GENOMIC DNA]</scope>
    <source>
        <strain evidence="1 2">LMG 28454</strain>
    </source>
</reference>
<sequence>MNDTSGNGGIQSYKEVTKTTSGFGVFKENLPAGQYTAIFIGSNGGIMDTKVKPALFSAYNYETFYSKIPVTISNAGVSQNVEMGRVTGQLVLNINDAVPAGVTKIEMTYTSATYFEVFTVLKKTFTPMTKTVALNATDAGKTNYRVTANLLAADNGVFSVNIKYYKTSQTTATRSVTVPNVQCKTNVRTILSGNLFTNDPPAGVGQNFTIKLDTTWKAPITTEF</sequence>
<name>A0ABS8U275_9SPHI</name>